<dbReference type="Pfam" id="PF00096">
    <property type="entry name" value="zf-C2H2"/>
    <property type="match status" value="2"/>
</dbReference>
<keyword evidence="2" id="KW-0479">Metal-binding</keyword>
<dbReference type="OMA" id="CERCHTD"/>
<reference evidence="15" key="3">
    <citation type="submission" date="2025-08" db="UniProtKB">
        <authorList>
            <consortium name="Ensembl"/>
        </authorList>
    </citation>
    <scope>IDENTIFICATION</scope>
    <source>
        <strain evidence="15">JP 163 A</strain>
    </source>
</reference>
<organism evidence="15 16">
    <name type="scientific">Xiphophorus maculatus</name>
    <name type="common">Southern platyfish</name>
    <name type="synonym">Platypoecilus maculatus</name>
    <dbReference type="NCBI Taxonomy" id="8083"/>
    <lineage>
        <taxon>Eukaryota</taxon>
        <taxon>Metazoa</taxon>
        <taxon>Chordata</taxon>
        <taxon>Craniata</taxon>
        <taxon>Vertebrata</taxon>
        <taxon>Euteleostomi</taxon>
        <taxon>Actinopterygii</taxon>
        <taxon>Neopterygii</taxon>
        <taxon>Teleostei</taxon>
        <taxon>Neoteleostei</taxon>
        <taxon>Acanthomorphata</taxon>
        <taxon>Ovalentaria</taxon>
        <taxon>Atherinomorphae</taxon>
        <taxon>Cyprinodontiformes</taxon>
        <taxon>Poeciliidae</taxon>
        <taxon>Poeciliinae</taxon>
        <taxon>Xiphophorus</taxon>
    </lineage>
</organism>
<accession>A0A3B5QKW0</accession>
<dbReference type="SMART" id="SM00692">
    <property type="entry name" value="DM3"/>
    <property type="match status" value="1"/>
</dbReference>
<dbReference type="GO" id="GO:0000977">
    <property type="term" value="F:RNA polymerase II transcription regulatory region sequence-specific DNA binding"/>
    <property type="evidence" value="ECO:0007669"/>
    <property type="project" value="TreeGrafter"/>
</dbReference>
<dbReference type="InParanoid" id="A0A3B5QKW0"/>
<dbReference type="OrthoDB" id="8634051at2759"/>
<feature type="domain" description="THAP-type" evidence="14">
    <location>
        <begin position="1"/>
        <end position="82"/>
    </location>
</feature>
<feature type="compositionally biased region" description="Basic and acidic residues" evidence="12">
    <location>
        <begin position="569"/>
        <end position="578"/>
    </location>
</feature>
<evidence type="ECO:0000256" key="7">
    <source>
        <dbReference type="ARBA" id="ARBA00023125"/>
    </source>
</evidence>
<evidence type="ECO:0000256" key="3">
    <source>
        <dbReference type="ARBA" id="ARBA00022737"/>
    </source>
</evidence>
<feature type="domain" description="C2H2-type" evidence="13">
    <location>
        <begin position="493"/>
        <end position="521"/>
    </location>
</feature>
<feature type="domain" description="C2H2-type" evidence="13">
    <location>
        <begin position="352"/>
        <end position="379"/>
    </location>
</feature>
<evidence type="ECO:0000256" key="9">
    <source>
        <dbReference type="ARBA" id="ARBA00023242"/>
    </source>
</evidence>
<feature type="domain" description="C2H2-type" evidence="13">
    <location>
        <begin position="465"/>
        <end position="492"/>
    </location>
</feature>
<dbReference type="InterPro" id="IPR036236">
    <property type="entry name" value="Znf_C2H2_sf"/>
</dbReference>
<dbReference type="GO" id="GO:0000981">
    <property type="term" value="F:DNA-binding transcription factor activity, RNA polymerase II-specific"/>
    <property type="evidence" value="ECO:0007669"/>
    <property type="project" value="TreeGrafter"/>
</dbReference>
<dbReference type="PROSITE" id="PS50950">
    <property type="entry name" value="ZF_THAP"/>
    <property type="match status" value="1"/>
</dbReference>
<dbReference type="SMART" id="SM00355">
    <property type="entry name" value="ZnF_C2H2"/>
    <property type="match status" value="6"/>
</dbReference>
<dbReference type="AlphaFoldDB" id="A0A3B5QKW0"/>
<proteinExistence type="predicted"/>
<dbReference type="GO" id="GO:0008270">
    <property type="term" value="F:zinc ion binding"/>
    <property type="evidence" value="ECO:0007669"/>
    <property type="project" value="UniProtKB-KW"/>
</dbReference>
<reference evidence="16" key="2">
    <citation type="journal article" date="2013" name="Nat. Genet.">
        <title>The genome of the platyfish, Xiphophorus maculatus, provides insights into evolutionary adaptation and several complex traits.</title>
        <authorList>
            <person name="Schartl M."/>
            <person name="Walter R.B."/>
            <person name="Shen Y."/>
            <person name="Garcia T."/>
            <person name="Catchen J."/>
            <person name="Amores A."/>
            <person name="Braasch I."/>
            <person name="Chalopin D."/>
            <person name="Volff J.N."/>
            <person name="Lesch K.P."/>
            <person name="Bisazza A."/>
            <person name="Minx P."/>
            <person name="Hillier L."/>
            <person name="Wilson R.K."/>
            <person name="Fuerstenberg S."/>
            <person name="Boore J."/>
            <person name="Searle S."/>
            <person name="Postlethwait J.H."/>
            <person name="Warren W.C."/>
        </authorList>
    </citation>
    <scope>NUCLEOTIDE SEQUENCE [LARGE SCALE GENOMIC DNA]</scope>
    <source>
        <strain evidence="16">JP 163 A</strain>
    </source>
</reference>
<dbReference type="PANTHER" id="PTHR24379:SF127">
    <property type="entry name" value="BLOODY FINGERS-RELATED"/>
    <property type="match status" value="1"/>
</dbReference>
<reference evidence="16" key="1">
    <citation type="submission" date="2012-01" db="EMBL/GenBank/DDBJ databases">
        <authorList>
            <person name="Walter R."/>
            <person name="Schartl M."/>
            <person name="Warren W."/>
        </authorList>
    </citation>
    <scope>NUCLEOTIDE SEQUENCE [LARGE SCALE GENOMIC DNA]</scope>
    <source>
        <strain evidence="16">JP 163 A</strain>
    </source>
</reference>
<evidence type="ECO:0000256" key="11">
    <source>
        <dbReference type="PROSITE-ProRule" id="PRU00309"/>
    </source>
</evidence>
<dbReference type="Ensembl" id="ENSXMAT00000037237.1">
    <property type="protein sequence ID" value="ENSXMAP00000030875.1"/>
    <property type="gene ID" value="ENSXMAG00000026891.1"/>
</dbReference>
<feature type="region of interest" description="Disordered" evidence="12">
    <location>
        <begin position="541"/>
        <end position="622"/>
    </location>
</feature>
<dbReference type="RefSeq" id="XP_023190677.1">
    <property type="nucleotide sequence ID" value="XM_023334909.1"/>
</dbReference>
<keyword evidence="9" id="KW-0539">Nucleus</keyword>
<evidence type="ECO:0000256" key="10">
    <source>
        <dbReference type="PROSITE-ProRule" id="PRU00042"/>
    </source>
</evidence>
<evidence type="ECO:0000256" key="2">
    <source>
        <dbReference type="ARBA" id="ARBA00022723"/>
    </source>
</evidence>
<evidence type="ECO:0000256" key="8">
    <source>
        <dbReference type="ARBA" id="ARBA00023163"/>
    </source>
</evidence>
<feature type="compositionally biased region" description="Acidic residues" evidence="12">
    <location>
        <begin position="288"/>
        <end position="305"/>
    </location>
</feature>
<dbReference type="GeneID" id="102218422"/>
<comment type="subcellular location">
    <subcellularLocation>
        <location evidence="1">Nucleus</location>
    </subcellularLocation>
</comment>
<dbReference type="PROSITE" id="PS50157">
    <property type="entry name" value="ZINC_FINGER_C2H2_2"/>
    <property type="match status" value="5"/>
</dbReference>
<dbReference type="PANTHER" id="PTHR24379">
    <property type="entry name" value="KRAB AND ZINC FINGER DOMAIN-CONTAINING"/>
    <property type="match status" value="1"/>
</dbReference>
<keyword evidence="3" id="KW-0677">Repeat</keyword>
<evidence type="ECO:0000313" key="16">
    <source>
        <dbReference type="Proteomes" id="UP000002852"/>
    </source>
</evidence>
<dbReference type="FunFam" id="3.30.160.60:FF:000322">
    <property type="entry name" value="GDNF-inducible zinc finger protein 1"/>
    <property type="match status" value="1"/>
</dbReference>
<dbReference type="PROSITE" id="PS00028">
    <property type="entry name" value="ZINC_FINGER_C2H2_1"/>
    <property type="match status" value="6"/>
</dbReference>
<dbReference type="SMART" id="SM00980">
    <property type="entry name" value="THAP"/>
    <property type="match status" value="1"/>
</dbReference>
<feature type="domain" description="C2H2-type" evidence="13">
    <location>
        <begin position="437"/>
        <end position="464"/>
    </location>
</feature>
<dbReference type="FunFam" id="3.30.160.60:FF:002452">
    <property type="entry name" value="zinc finger protein 142 isoform X4"/>
    <property type="match status" value="1"/>
</dbReference>
<dbReference type="InterPro" id="IPR013087">
    <property type="entry name" value="Znf_C2H2_type"/>
</dbReference>
<dbReference type="KEGG" id="xma:102218422"/>
<evidence type="ECO:0000259" key="13">
    <source>
        <dbReference type="PROSITE" id="PS50157"/>
    </source>
</evidence>
<keyword evidence="5" id="KW-0862">Zinc</keyword>
<feature type="compositionally biased region" description="Basic and acidic residues" evidence="12">
    <location>
        <begin position="263"/>
        <end position="273"/>
    </location>
</feature>
<evidence type="ECO:0000256" key="1">
    <source>
        <dbReference type="ARBA" id="ARBA00004123"/>
    </source>
</evidence>
<keyword evidence="16" id="KW-1185">Reference proteome</keyword>
<sequence>MCSVVGCESWRRRAQHFILPADPERRLEWVQFLFEVNGQRLKETSWTDIRVCSEHFTSHCFLTVTRAAGSTQLKSDAVPSVCSPDEPESKQDIIQPKYPDQLEYNQLNKCHGPTPGSSTLNKEENCYLTSVPASPASSEASEYSSSSDYCKMLEKIENLDIIKEKVSMLRMSKRYIVNEKQLLQLFSATCPMCQSEVKTEKVVCGVLLVLNQQCRQCGYKNHWKNLTQNSITAVSEDHQTKCMEIFLEATSTKTVEISENVEVVDKESDHTTESEESSDPGEVKDSDDSWDPDSDDSWDPDDELSVLESEKESSDEDVHMHGSLKNRELCTDCGMFFVKRKPHTCEYKIKPFSCNTCGKRYATDHALTLHNRVHSANYEHPCKYCRVGFKTKVAKKAHEQTHLNESNPFKCPECLETFATYKKRKSHMRRHLKPGPLKCPVCGIEFFWAVALQRHSMVHTGEKPFKCSVCQRAFKQPSHLKSHMRLHTGERPYKCKQCDKCFNHNVSLKSHVQRCHQHKTTNLKGCADGGPEVEDAQLAEKEVKTQRRTRRTLTGRPVGRPKKNPRVTMSEEKKESGRAAKPKTAKVRKRKPKKKPSSSEEEEEEELSESEESLDLMEEEEQ</sequence>
<evidence type="ECO:0000313" key="15">
    <source>
        <dbReference type="Ensembl" id="ENSXMAP00000030875.1"/>
    </source>
</evidence>
<evidence type="ECO:0000259" key="14">
    <source>
        <dbReference type="PROSITE" id="PS50950"/>
    </source>
</evidence>
<protein>
    <submittedName>
        <fullName evidence="15">Zinc finger protein 557-like</fullName>
    </submittedName>
</protein>
<feature type="compositionally biased region" description="Acidic residues" evidence="12">
    <location>
        <begin position="599"/>
        <end position="622"/>
    </location>
</feature>
<dbReference type="FunFam" id="3.30.160.60:FF:000710">
    <property type="entry name" value="Zinc finger protein 768"/>
    <property type="match status" value="1"/>
</dbReference>
<evidence type="ECO:0000256" key="6">
    <source>
        <dbReference type="ARBA" id="ARBA00023015"/>
    </source>
</evidence>
<keyword evidence="6" id="KW-0805">Transcription regulation</keyword>
<dbReference type="Pfam" id="PF05485">
    <property type="entry name" value="THAP"/>
    <property type="match status" value="1"/>
</dbReference>
<reference evidence="15" key="4">
    <citation type="submission" date="2025-09" db="UniProtKB">
        <authorList>
            <consortium name="Ensembl"/>
        </authorList>
    </citation>
    <scope>IDENTIFICATION</scope>
    <source>
        <strain evidence="15">JP 163 A</strain>
    </source>
</reference>
<feature type="compositionally biased region" description="Basic residues" evidence="12">
    <location>
        <begin position="580"/>
        <end position="596"/>
    </location>
</feature>
<evidence type="ECO:0000256" key="12">
    <source>
        <dbReference type="SAM" id="MobiDB-lite"/>
    </source>
</evidence>
<keyword evidence="8" id="KW-0804">Transcription</keyword>
<feature type="compositionally biased region" description="Basic and acidic residues" evidence="12">
    <location>
        <begin position="308"/>
        <end position="321"/>
    </location>
</feature>
<feature type="domain" description="C2H2-type" evidence="13">
    <location>
        <begin position="409"/>
        <end position="436"/>
    </location>
</feature>
<name>A0A3B5QKW0_XIPMA</name>
<dbReference type="SUPFAM" id="SSF57716">
    <property type="entry name" value="Glucocorticoid receptor-like (DNA-binding domain)"/>
    <property type="match status" value="1"/>
</dbReference>
<evidence type="ECO:0000256" key="5">
    <source>
        <dbReference type="ARBA" id="ARBA00022833"/>
    </source>
</evidence>
<dbReference type="GeneTree" id="ENSGT00940000162287"/>
<keyword evidence="7 11" id="KW-0238">DNA-binding</keyword>
<feature type="region of interest" description="Disordered" evidence="12">
    <location>
        <begin position="262"/>
        <end position="321"/>
    </location>
</feature>
<dbReference type="GO" id="GO:0005634">
    <property type="term" value="C:nucleus"/>
    <property type="evidence" value="ECO:0007669"/>
    <property type="project" value="UniProtKB-SubCell"/>
</dbReference>
<dbReference type="InterPro" id="IPR006612">
    <property type="entry name" value="THAP_Znf"/>
</dbReference>
<keyword evidence="4 10" id="KW-0863">Zinc-finger</keyword>
<feature type="compositionally biased region" description="Basic residues" evidence="12">
    <location>
        <begin position="546"/>
        <end position="565"/>
    </location>
</feature>
<dbReference type="Gene3D" id="3.30.160.60">
    <property type="entry name" value="Classic Zinc Finger"/>
    <property type="match status" value="5"/>
</dbReference>
<dbReference type="Proteomes" id="UP000002852">
    <property type="component" value="Unassembled WGS sequence"/>
</dbReference>
<dbReference type="SUPFAM" id="SSF57667">
    <property type="entry name" value="beta-beta-alpha zinc fingers"/>
    <property type="match status" value="3"/>
</dbReference>
<evidence type="ECO:0000256" key="4">
    <source>
        <dbReference type="ARBA" id="ARBA00022771"/>
    </source>
</evidence>